<organism evidence="12 13">
    <name type="scientific">Zingiber officinale</name>
    <name type="common">Ginger</name>
    <name type="synonym">Amomum zingiber</name>
    <dbReference type="NCBI Taxonomy" id="94328"/>
    <lineage>
        <taxon>Eukaryota</taxon>
        <taxon>Viridiplantae</taxon>
        <taxon>Streptophyta</taxon>
        <taxon>Embryophyta</taxon>
        <taxon>Tracheophyta</taxon>
        <taxon>Spermatophyta</taxon>
        <taxon>Magnoliopsida</taxon>
        <taxon>Liliopsida</taxon>
        <taxon>Zingiberales</taxon>
        <taxon>Zingiberaceae</taxon>
        <taxon>Zingiber</taxon>
    </lineage>
</organism>
<keyword evidence="7" id="KW-0653">Protein transport</keyword>
<dbReference type="EMBL" id="JACMSC010000005">
    <property type="protein sequence ID" value="KAG6520380.1"/>
    <property type="molecule type" value="Genomic_DNA"/>
</dbReference>
<dbReference type="PANTHER" id="PTHR13050">
    <property type="entry name" value="USE1-LIKE PROTEIN"/>
    <property type="match status" value="1"/>
</dbReference>
<dbReference type="GO" id="GO:0005789">
    <property type="term" value="C:endoplasmic reticulum membrane"/>
    <property type="evidence" value="ECO:0007669"/>
    <property type="project" value="UniProtKB-SubCell"/>
</dbReference>
<evidence type="ECO:0000256" key="10">
    <source>
        <dbReference type="SAM" id="MobiDB-lite"/>
    </source>
</evidence>
<evidence type="ECO:0000256" key="1">
    <source>
        <dbReference type="ARBA" id="ARBA00004163"/>
    </source>
</evidence>
<gene>
    <name evidence="12" type="ORF">ZIOFF_017429</name>
</gene>
<evidence type="ECO:0000256" key="7">
    <source>
        <dbReference type="ARBA" id="ARBA00022927"/>
    </source>
</evidence>
<keyword evidence="9 11" id="KW-0472">Membrane</keyword>
<feature type="compositionally biased region" description="Basic and acidic residues" evidence="10">
    <location>
        <begin position="175"/>
        <end position="204"/>
    </location>
</feature>
<keyword evidence="8 11" id="KW-1133">Transmembrane helix</keyword>
<dbReference type="Proteomes" id="UP000734854">
    <property type="component" value="Unassembled WGS sequence"/>
</dbReference>
<dbReference type="InterPro" id="IPR019150">
    <property type="entry name" value="Vesicle_transport_protein_Use1"/>
</dbReference>
<reference evidence="12 13" key="1">
    <citation type="submission" date="2020-08" db="EMBL/GenBank/DDBJ databases">
        <title>Plant Genome Project.</title>
        <authorList>
            <person name="Zhang R.-G."/>
        </authorList>
    </citation>
    <scope>NUCLEOTIDE SEQUENCE [LARGE SCALE GENOMIC DNA]</scope>
    <source>
        <tissue evidence="12">Rhizome</tissue>
    </source>
</reference>
<evidence type="ECO:0000256" key="8">
    <source>
        <dbReference type="ARBA" id="ARBA00022989"/>
    </source>
</evidence>
<dbReference type="Pfam" id="PF09753">
    <property type="entry name" value="Use1"/>
    <property type="match status" value="1"/>
</dbReference>
<name>A0A8J5LPI1_ZINOF</name>
<dbReference type="GO" id="GO:0031201">
    <property type="term" value="C:SNARE complex"/>
    <property type="evidence" value="ECO:0007669"/>
    <property type="project" value="TreeGrafter"/>
</dbReference>
<dbReference type="GO" id="GO:0006890">
    <property type="term" value="P:retrograde vesicle-mediated transport, Golgi to endoplasmic reticulum"/>
    <property type="evidence" value="ECO:0007669"/>
    <property type="project" value="TreeGrafter"/>
</dbReference>
<dbReference type="CDD" id="cd15860">
    <property type="entry name" value="SNARE_USE1"/>
    <property type="match status" value="1"/>
</dbReference>
<keyword evidence="4 11" id="KW-0812">Transmembrane</keyword>
<comment type="caution">
    <text evidence="12">The sequence shown here is derived from an EMBL/GenBank/DDBJ whole genome shotgun (WGS) entry which is preliminary data.</text>
</comment>
<evidence type="ECO:0000256" key="2">
    <source>
        <dbReference type="ARBA" id="ARBA00007891"/>
    </source>
</evidence>
<dbReference type="GO" id="GO:0005484">
    <property type="term" value="F:SNAP receptor activity"/>
    <property type="evidence" value="ECO:0007669"/>
    <property type="project" value="TreeGrafter"/>
</dbReference>
<proteinExistence type="inferred from homology"/>
<keyword evidence="3" id="KW-0813">Transport</keyword>
<keyword evidence="6" id="KW-0931">ER-Golgi transport</keyword>
<evidence type="ECO:0000256" key="5">
    <source>
        <dbReference type="ARBA" id="ARBA00022824"/>
    </source>
</evidence>
<sequence>MDRAGLSRVLSFGHRDTGKNGISIRSTVPRAPDEQLDFNLFHEVLFLYLYVPAMGLSKTEVNLRRLLEAAPRQQNKTKLIHVSVTMGTLIDAFLFLHNSGINNACCLFPVILISKAKLNEYSEKIEALAAKLAAPLVETEEVSHVSEEASSGTHEAANHTSSSSVLRRRTTKVIQELDKSPTARLESKESRDEAKERDSTEPVKLDAPAIAHIEKHRKLQEDLTDEMVGLARQLKESSLLMNKSLQDTEKASQFFSFPSFCSANFILDSTENAVEHSLASTSRANKRAMEVYSESFKTSCFTWIVIFVMTCVFFMVVLLIRVT</sequence>
<evidence type="ECO:0000313" key="13">
    <source>
        <dbReference type="Proteomes" id="UP000734854"/>
    </source>
</evidence>
<protein>
    <submittedName>
        <fullName evidence="12">Uncharacterized protein</fullName>
    </submittedName>
</protein>
<evidence type="ECO:0000256" key="9">
    <source>
        <dbReference type="ARBA" id="ARBA00023136"/>
    </source>
</evidence>
<dbReference type="GO" id="GO:0015031">
    <property type="term" value="P:protein transport"/>
    <property type="evidence" value="ECO:0007669"/>
    <property type="project" value="UniProtKB-KW"/>
</dbReference>
<evidence type="ECO:0000256" key="6">
    <source>
        <dbReference type="ARBA" id="ARBA00022892"/>
    </source>
</evidence>
<keyword evidence="13" id="KW-1185">Reference proteome</keyword>
<evidence type="ECO:0000256" key="3">
    <source>
        <dbReference type="ARBA" id="ARBA00022448"/>
    </source>
</evidence>
<keyword evidence="5" id="KW-0256">Endoplasmic reticulum</keyword>
<feature type="transmembrane region" description="Helical" evidence="11">
    <location>
        <begin position="301"/>
        <end position="320"/>
    </location>
</feature>
<dbReference type="PANTHER" id="PTHR13050:SF7">
    <property type="entry name" value="VESICLE TRANSPORT PROTEIN USE1"/>
    <property type="match status" value="1"/>
</dbReference>
<evidence type="ECO:0000313" key="12">
    <source>
        <dbReference type="EMBL" id="KAG6520380.1"/>
    </source>
</evidence>
<evidence type="ECO:0000256" key="11">
    <source>
        <dbReference type="SAM" id="Phobius"/>
    </source>
</evidence>
<evidence type="ECO:0000256" key="4">
    <source>
        <dbReference type="ARBA" id="ARBA00022692"/>
    </source>
</evidence>
<comment type="similarity">
    <text evidence="2">Belongs to the USE1 family.</text>
</comment>
<comment type="subcellular location">
    <subcellularLocation>
        <location evidence="1">Endoplasmic reticulum membrane</location>
        <topology evidence="1">Single-pass type IV membrane protein</topology>
    </subcellularLocation>
</comment>
<accession>A0A8J5LPI1</accession>
<feature type="region of interest" description="Disordered" evidence="10">
    <location>
        <begin position="143"/>
        <end position="204"/>
    </location>
</feature>
<dbReference type="AlphaFoldDB" id="A0A8J5LPI1"/>